<dbReference type="GO" id="GO:0016020">
    <property type="term" value="C:membrane"/>
    <property type="evidence" value="ECO:0007669"/>
    <property type="project" value="UniProtKB-SubCell"/>
</dbReference>
<name>A0A7K7Y6U7_THRLU</name>
<dbReference type="SUPFAM" id="SSF48726">
    <property type="entry name" value="Immunoglobulin"/>
    <property type="match status" value="1"/>
</dbReference>
<evidence type="ECO:0000259" key="5">
    <source>
        <dbReference type="SMART" id="SM00409"/>
    </source>
</evidence>
<dbReference type="PANTHER" id="PTHR12080">
    <property type="entry name" value="SIGNALING LYMPHOCYTIC ACTIVATION MOLECULE"/>
    <property type="match status" value="1"/>
</dbReference>
<keyword evidence="7" id="KW-1185">Reference proteome</keyword>
<dbReference type="Gene3D" id="2.60.40.10">
    <property type="entry name" value="Immunoglobulins"/>
    <property type="match status" value="1"/>
</dbReference>
<feature type="non-terminal residue" evidence="6">
    <location>
        <position position="1"/>
    </location>
</feature>
<proteinExistence type="predicted"/>
<organism evidence="6 7">
    <name type="scientific">Thryothorus ludovicianus</name>
    <name type="common">Carolina wren</name>
    <name type="synonym">Sylvia ludoviciana</name>
    <dbReference type="NCBI Taxonomy" id="74200"/>
    <lineage>
        <taxon>Eukaryota</taxon>
        <taxon>Metazoa</taxon>
        <taxon>Chordata</taxon>
        <taxon>Craniata</taxon>
        <taxon>Vertebrata</taxon>
        <taxon>Euteleostomi</taxon>
        <taxon>Archelosauria</taxon>
        <taxon>Archosauria</taxon>
        <taxon>Dinosauria</taxon>
        <taxon>Saurischia</taxon>
        <taxon>Theropoda</taxon>
        <taxon>Coelurosauria</taxon>
        <taxon>Aves</taxon>
        <taxon>Neognathae</taxon>
        <taxon>Neoaves</taxon>
        <taxon>Telluraves</taxon>
        <taxon>Australaves</taxon>
        <taxon>Passeriformes</taxon>
        <taxon>Certhiidae</taxon>
        <taxon>Troglodytinae</taxon>
        <taxon>Thryothorus</taxon>
    </lineage>
</organism>
<dbReference type="SMART" id="SM00409">
    <property type="entry name" value="IG"/>
    <property type="match status" value="1"/>
</dbReference>
<accession>A0A7K7Y6U7</accession>
<comment type="subcellular location">
    <subcellularLocation>
        <location evidence="1">Membrane</location>
    </subcellularLocation>
</comment>
<evidence type="ECO:0000256" key="2">
    <source>
        <dbReference type="ARBA" id="ARBA00022729"/>
    </source>
</evidence>
<feature type="domain" description="Immunoglobulin" evidence="5">
    <location>
        <begin position="6"/>
        <end position="99"/>
    </location>
</feature>
<feature type="non-terminal residue" evidence="6">
    <location>
        <position position="181"/>
    </location>
</feature>
<evidence type="ECO:0000313" key="7">
    <source>
        <dbReference type="Proteomes" id="UP000558509"/>
    </source>
</evidence>
<dbReference type="Proteomes" id="UP000558509">
    <property type="component" value="Unassembled WGS sequence"/>
</dbReference>
<dbReference type="InterPro" id="IPR036179">
    <property type="entry name" value="Ig-like_dom_sf"/>
</dbReference>
<protein>
    <submittedName>
        <fullName evidence="6">LFA3 protein</fullName>
    </submittedName>
</protein>
<dbReference type="InterPro" id="IPR003599">
    <property type="entry name" value="Ig_sub"/>
</dbReference>
<keyword evidence="4" id="KW-0325">Glycoprotein</keyword>
<keyword evidence="3" id="KW-0472">Membrane</keyword>
<comment type="caution">
    <text evidence="6">The sequence shown here is derived from an EMBL/GenBank/DDBJ whole genome shotgun (WGS) entry which is preliminary data.</text>
</comment>
<evidence type="ECO:0000256" key="3">
    <source>
        <dbReference type="ARBA" id="ARBA00023136"/>
    </source>
</evidence>
<dbReference type="AlphaFoldDB" id="A0A7K7Y6U7"/>
<dbReference type="InterPro" id="IPR015631">
    <property type="entry name" value="CD2/SLAM_rcpt"/>
</dbReference>
<gene>
    <name evidence="6" type="primary">Cd58</name>
    <name evidence="6" type="ORF">THRLUD_R03499</name>
</gene>
<evidence type="ECO:0000313" key="6">
    <source>
        <dbReference type="EMBL" id="NXA73612.1"/>
    </source>
</evidence>
<evidence type="ECO:0000256" key="4">
    <source>
        <dbReference type="ARBA" id="ARBA00023180"/>
    </source>
</evidence>
<dbReference type="InterPro" id="IPR013783">
    <property type="entry name" value="Ig-like_fold"/>
</dbReference>
<keyword evidence="2" id="KW-0732">Signal</keyword>
<sequence length="181" mass="20307">IEHVDCKEVVGIIGENFTFPVQIDQERVETVWKKNKDKVAEWEGLNNPTYFGPLRNRGVLAEGGSLTIVNLEKNDAGTYELQYWDSVKDHSLSFVLVVLDSLPEPEISCNTSNGKLVLNCIAHFQRPLDYTWKLSSNSRSYQKQELSIPLENVDTTANATCIIKLSKTESSSEISLSQCVP</sequence>
<dbReference type="PANTHER" id="PTHR12080:SF55">
    <property type="entry name" value="LYMPHOCYTE FUNCTION-ASSOCIATED ANTIGEN 3"/>
    <property type="match status" value="1"/>
</dbReference>
<evidence type="ECO:0000256" key="1">
    <source>
        <dbReference type="ARBA" id="ARBA00004370"/>
    </source>
</evidence>
<reference evidence="6 7" key="1">
    <citation type="submission" date="2019-09" db="EMBL/GenBank/DDBJ databases">
        <title>Bird 10,000 Genomes (B10K) Project - Family phase.</title>
        <authorList>
            <person name="Zhang G."/>
        </authorList>
    </citation>
    <scope>NUCLEOTIDE SEQUENCE [LARGE SCALE GENOMIC DNA]</scope>
    <source>
        <strain evidence="6">B10K-DU-001-68</strain>
        <tissue evidence="6">Muscle</tissue>
    </source>
</reference>
<dbReference type="EMBL" id="VZTB01003261">
    <property type="protein sequence ID" value="NXA73612.1"/>
    <property type="molecule type" value="Genomic_DNA"/>
</dbReference>